<protein>
    <submittedName>
        <fullName evidence="2">Transposase</fullName>
    </submittedName>
</protein>
<organism evidence="2 3">
    <name type="scientific">Romeriopsis navalis LEGE 11480</name>
    <dbReference type="NCBI Taxonomy" id="2777977"/>
    <lineage>
        <taxon>Bacteria</taxon>
        <taxon>Bacillati</taxon>
        <taxon>Cyanobacteriota</taxon>
        <taxon>Cyanophyceae</taxon>
        <taxon>Leptolyngbyales</taxon>
        <taxon>Leptolyngbyaceae</taxon>
        <taxon>Romeriopsis</taxon>
        <taxon>Romeriopsis navalis</taxon>
    </lineage>
</organism>
<gene>
    <name evidence="2" type="ORF">IQ266_04400</name>
</gene>
<feature type="domain" description="Transposase IS701-like DDE" evidence="1">
    <location>
        <begin position="4"/>
        <end position="72"/>
    </location>
</feature>
<dbReference type="InterPro" id="IPR038721">
    <property type="entry name" value="IS701-like_DDE_dom"/>
</dbReference>
<dbReference type="AlphaFoldDB" id="A0A928VMB0"/>
<dbReference type="Pfam" id="PF13546">
    <property type="entry name" value="DDE_5"/>
    <property type="match status" value="1"/>
</dbReference>
<evidence type="ECO:0000259" key="1">
    <source>
        <dbReference type="Pfam" id="PF13546"/>
    </source>
</evidence>
<dbReference type="EMBL" id="JADEXQ010000010">
    <property type="protein sequence ID" value="MBE9029002.1"/>
    <property type="molecule type" value="Genomic_DNA"/>
</dbReference>
<dbReference type="RefSeq" id="WP_405127612.1">
    <property type="nucleotide sequence ID" value="NZ_JADEXQ010000010.1"/>
</dbReference>
<reference evidence="2" key="1">
    <citation type="submission" date="2020-10" db="EMBL/GenBank/DDBJ databases">
        <authorList>
            <person name="Castelo-Branco R."/>
            <person name="Eusebio N."/>
            <person name="Adriana R."/>
            <person name="Vieira A."/>
            <person name="Brugerolle De Fraissinette N."/>
            <person name="Rezende De Castro R."/>
            <person name="Schneider M.P."/>
            <person name="Vasconcelos V."/>
            <person name="Leao P.N."/>
        </authorList>
    </citation>
    <scope>NUCLEOTIDE SEQUENCE</scope>
    <source>
        <strain evidence="2">LEGE 11480</strain>
    </source>
</reference>
<keyword evidence="3" id="KW-1185">Reference proteome</keyword>
<dbReference type="Proteomes" id="UP000625316">
    <property type="component" value="Unassembled WGS sequence"/>
</dbReference>
<proteinExistence type="predicted"/>
<sequence>MRLRFSRKSLPAIAKAVGLSNSQGLLNFLTESPWKVYRLREARLSLILSLLQDQEIILMIDETGDCKKGQATDYCWVKHNLRDY</sequence>
<name>A0A928VMB0_9CYAN</name>
<dbReference type="InterPro" id="IPR039365">
    <property type="entry name" value="IS701-like"/>
</dbReference>
<comment type="caution">
    <text evidence="2">The sequence shown here is derived from an EMBL/GenBank/DDBJ whole genome shotgun (WGS) entry which is preliminary data.</text>
</comment>
<evidence type="ECO:0000313" key="3">
    <source>
        <dbReference type="Proteomes" id="UP000625316"/>
    </source>
</evidence>
<evidence type="ECO:0000313" key="2">
    <source>
        <dbReference type="EMBL" id="MBE9029002.1"/>
    </source>
</evidence>
<dbReference type="PANTHER" id="PTHR33627:SF1">
    <property type="entry name" value="TRANSPOSASE"/>
    <property type="match status" value="1"/>
</dbReference>
<dbReference type="PANTHER" id="PTHR33627">
    <property type="entry name" value="TRANSPOSASE"/>
    <property type="match status" value="1"/>
</dbReference>
<accession>A0A928VMB0</accession>